<protein>
    <submittedName>
        <fullName evidence="1">Uncharacterized protein</fullName>
    </submittedName>
</protein>
<dbReference type="EMBL" id="BQNB010013046">
    <property type="protein sequence ID" value="GJT11150.1"/>
    <property type="molecule type" value="Genomic_DNA"/>
</dbReference>
<sequence>MSELKQTNPFAEAVSSILGIVDKYLASKMKEAVDVVDSTMKTIIKDQVKVQVFKIMPKIEKYVTESLGAEVLVRSTNQPQTAYEDEMIKTRMKTPPLDQTEGRKEGNLVKILSPPKIQEEPSHTVENSGIQQDQEFITGDNNEKLANKEVTKAKWFKKPERLPTPDPDWSKRRQVGFQPPQTWISQAALAKEPPTSFDEFNDTSFDFSAFHNLENKPYLFDLRKPLPLFQDHRGRQIIPKDYFINKDLEYLKGGDLSRRYLTFVTKTKAATYKLKWTEDLVHELWNPMVVKYDQHAYFGTSHWGPKRQSFYGYASNLTLSKYVYSRRRIIAVTRLTIMKKYDYGHLEEIEVRRDDQKLYTFKEGDFKRLRLQDIEDMLLLLVQRELINLTSLVMTRSMMFGLLFTTLLWE</sequence>
<gene>
    <name evidence="1" type="ORF">Tco_0858192</name>
</gene>
<reference evidence="1" key="2">
    <citation type="submission" date="2022-01" db="EMBL/GenBank/DDBJ databases">
        <authorList>
            <person name="Yamashiro T."/>
            <person name="Shiraishi A."/>
            <person name="Satake H."/>
            <person name="Nakayama K."/>
        </authorList>
    </citation>
    <scope>NUCLEOTIDE SEQUENCE</scope>
</reference>
<dbReference type="Proteomes" id="UP001151760">
    <property type="component" value="Unassembled WGS sequence"/>
</dbReference>
<evidence type="ECO:0000313" key="2">
    <source>
        <dbReference type="Proteomes" id="UP001151760"/>
    </source>
</evidence>
<evidence type="ECO:0000313" key="1">
    <source>
        <dbReference type="EMBL" id="GJT11150.1"/>
    </source>
</evidence>
<comment type="caution">
    <text evidence="1">The sequence shown here is derived from an EMBL/GenBank/DDBJ whole genome shotgun (WGS) entry which is preliminary data.</text>
</comment>
<proteinExistence type="predicted"/>
<organism evidence="1 2">
    <name type="scientific">Tanacetum coccineum</name>
    <dbReference type="NCBI Taxonomy" id="301880"/>
    <lineage>
        <taxon>Eukaryota</taxon>
        <taxon>Viridiplantae</taxon>
        <taxon>Streptophyta</taxon>
        <taxon>Embryophyta</taxon>
        <taxon>Tracheophyta</taxon>
        <taxon>Spermatophyta</taxon>
        <taxon>Magnoliopsida</taxon>
        <taxon>eudicotyledons</taxon>
        <taxon>Gunneridae</taxon>
        <taxon>Pentapetalae</taxon>
        <taxon>asterids</taxon>
        <taxon>campanulids</taxon>
        <taxon>Asterales</taxon>
        <taxon>Asteraceae</taxon>
        <taxon>Asteroideae</taxon>
        <taxon>Anthemideae</taxon>
        <taxon>Anthemidinae</taxon>
        <taxon>Tanacetum</taxon>
    </lineage>
</organism>
<reference evidence="1" key="1">
    <citation type="journal article" date="2022" name="Int. J. Mol. Sci.">
        <title>Draft Genome of Tanacetum Coccineum: Genomic Comparison of Closely Related Tanacetum-Family Plants.</title>
        <authorList>
            <person name="Yamashiro T."/>
            <person name="Shiraishi A."/>
            <person name="Nakayama K."/>
            <person name="Satake H."/>
        </authorList>
    </citation>
    <scope>NUCLEOTIDE SEQUENCE</scope>
</reference>
<accession>A0ABQ5B8I4</accession>
<name>A0ABQ5B8I4_9ASTR</name>
<keyword evidence="2" id="KW-1185">Reference proteome</keyword>